<dbReference type="GO" id="GO:0005886">
    <property type="term" value="C:plasma membrane"/>
    <property type="evidence" value="ECO:0007669"/>
    <property type="project" value="TreeGrafter"/>
</dbReference>
<dbReference type="Proteomes" id="UP001454036">
    <property type="component" value="Unassembled WGS sequence"/>
</dbReference>
<feature type="region of interest" description="Disordered" evidence="3">
    <location>
        <begin position="1"/>
        <end position="194"/>
    </location>
</feature>
<dbReference type="EMBL" id="BAABME010001975">
    <property type="protein sequence ID" value="GAA0152394.1"/>
    <property type="molecule type" value="Genomic_DNA"/>
</dbReference>
<keyword evidence="4" id="KW-1133">Transmembrane helix</keyword>
<sequence length="396" mass="45290">MYNQRETNPHFFELENPPLIEPRPRRQHGTTPHFPTEPQAQAPTRRERASPYPIPAESQPEVPPRQERMSPYQVPSESPPRRGLRPNHKFPQESQPQPQPPIRRERRPSHQFPPESQPQSPPRRERRSRYHFPTEPQPQAPPQQYDQSPTHHSGATPMIAPHKTPSHTDQKPQKPSSLHTNPHFATDNSDGLPYHRETSALRVPSRSKTTPCAWLVAAFCALFWIIVIVGGLIVLIVYLSYRPRNPKFDLTGASLNAAYLDMGYLLNGDLTLLANFTNANKKMKVDFSYIVMDLYFSGVFIATTYVEPLSVMSRQSRFANAHFTPSQVKLSLELSQELQRQMDNGRVKLEIKVLIKTKSKLVGIFKYSYWLYSTCNILVVSPPNGALLGHRCVTKR</sequence>
<evidence type="ECO:0008006" key="7">
    <source>
        <dbReference type="Google" id="ProtNLM"/>
    </source>
</evidence>
<dbReference type="InterPro" id="IPR044839">
    <property type="entry name" value="NDR1-like"/>
</dbReference>
<feature type="transmembrane region" description="Helical" evidence="4">
    <location>
        <begin position="287"/>
        <end position="306"/>
    </location>
</feature>
<accession>A0AAV3PLC3</accession>
<dbReference type="AlphaFoldDB" id="A0AAV3PLC3"/>
<evidence type="ECO:0000256" key="1">
    <source>
        <dbReference type="ARBA" id="ARBA00004370"/>
    </source>
</evidence>
<evidence type="ECO:0000313" key="6">
    <source>
        <dbReference type="Proteomes" id="UP001454036"/>
    </source>
</evidence>
<organism evidence="5 6">
    <name type="scientific">Lithospermum erythrorhizon</name>
    <name type="common">Purple gromwell</name>
    <name type="synonym">Lithospermum officinale var. erythrorhizon</name>
    <dbReference type="NCBI Taxonomy" id="34254"/>
    <lineage>
        <taxon>Eukaryota</taxon>
        <taxon>Viridiplantae</taxon>
        <taxon>Streptophyta</taxon>
        <taxon>Embryophyta</taxon>
        <taxon>Tracheophyta</taxon>
        <taxon>Spermatophyta</taxon>
        <taxon>Magnoliopsida</taxon>
        <taxon>eudicotyledons</taxon>
        <taxon>Gunneridae</taxon>
        <taxon>Pentapetalae</taxon>
        <taxon>asterids</taxon>
        <taxon>lamiids</taxon>
        <taxon>Boraginales</taxon>
        <taxon>Boraginaceae</taxon>
        <taxon>Boraginoideae</taxon>
        <taxon>Lithospermeae</taxon>
        <taxon>Lithospermum</taxon>
    </lineage>
</organism>
<proteinExistence type="predicted"/>
<evidence type="ECO:0000256" key="3">
    <source>
        <dbReference type="SAM" id="MobiDB-lite"/>
    </source>
</evidence>
<dbReference type="GO" id="GO:0098542">
    <property type="term" value="P:defense response to other organism"/>
    <property type="evidence" value="ECO:0007669"/>
    <property type="project" value="InterPro"/>
</dbReference>
<gene>
    <name evidence="5" type="ORF">LIER_10887</name>
</gene>
<name>A0AAV3PLC3_LITER</name>
<evidence type="ECO:0000256" key="2">
    <source>
        <dbReference type="ARBA" id="ARBA00023136"/>
    </source>
</evidence>
<reference evidence="5 6" key="1">
    <citation type="submission" date="2024-01" db="EMBL/GenBank/DDBJ databases">
        <title>The complete chloroplast genome sequence of Lithospermum erythrorhizon: insights into the phylogenetic relationship among Boraginaceae species and the maternal lineages of purple gromwells.</title>
        <authorList>
            <person name="Okada T."/>
            <person name="Watanabe K."/>
        </authorList>
    </citation>
    <scope>NUCLEOTIDE SEQUENCE [LARGE SCALE GENOMIC DNA]</scope>
</reference>
<keyword evidence="2 4" id="KW-0472">Membrane</keyword>
<keyword evidence="4" id="KW-0812">Transmembrane</keyword>
<feature type="transmembrane region" description="Helical" evidence="4">
    <location>
        <begin position="248"/>
        <end position="267"/>
    </location>
</feature>
<dbReference type="PANTHER" id="PTHR31234">
    <property type="entry name" value="LATE EMBRYOGENESIS ABUNDANT (LEA) HYDROXYPROLINE-RICH GLYCOPROTEIN FAMILY"/>
    <property type="match status" value="1"/>
</dbReference>
<evidence type="ECO:0000313" key="5">
    <source>
        <dbReference type="EMBL" id="GAA0152394.1"/>
    </source>
</evidence>
<keyword evidence="6" id="KW-1185">Reference proteome</keyword>
<comment type="caution">
    <text evidence="5">The sequence shown here is derived from an EMBL/GenBank/DDBJ whole genome shotgun (WGS) entry which is preliminary data.</text>
</comment>
<dbReference type="PANTHER" id="PTHR31234:SF42">
    <property type="entry name" value="LATE EMBRYOGENESIS ABUNDANT (LEA) HYDROXYPROLINE-RICH GLYCOPROTEIN FAMILY"/>
    <property type="match status" value="1"/>
</dbReference>
<feature type="transmembrane region" description="Helical" evidence="4">
    <location>
        <begin position="214"/>
        <end position="241"/>
    </location>
</feature>
<comment type="subcellular location">
    <subcellularLocation>
        <location evidence="1">Membrane</location>
    </subcellularLocation>
</comment>
<evidence type="ECO:0000256" key="4">
    <source>
        <dbReference type="SAM" id="Phobius"/>
    </source>
</evidence>
<protein>
    <recommendedName>
        <fullName evidence="7">Late embryogenesis abundant protein LEA-2 subgroup domain-containing protein</fullName>
    </recommendedName>
</protein>